<dbReference type="NCBIfam" id="NF033516">
    <property type="entry name" value="transpos_IS3"/>
    <property type="match status" value="1"/>
</dbReference>
<comment type="function">
    <text evidence="1">Involved in the transposition of the insertion sequence.</text>
</comment>
<dbReference type="InterPro" id="IPR050900">
    <property type="entry name" value="Transposase_IS3/IS150/IS904"/>
</dbReference>
<dbReference type="InterPro" id="IPR025948">
    <property type="entry name" value="HTH-like_dom"/>
</dbReference>
<dbReference type="Gene3D" id="3.30.420.10">
    <property type="entry name" value="Ribonuclease H-like superfamily/Ribonuclease H"/>
    <property type="match status" value="1"/>
</dbReference>
<dbReference type="PROSITE" id="PS50994">
    <property type="entry name" value="INTEGRASE"/>
    <property type="match status" value="1"/>
</dbReference>
<name>A0A087AX01_9BIFI</name>
<dbReference type="PANTHER" id="PTHR46889">
    <property type="entry name" value="TRANSPOSASE INSF FOR INSERTION SEQUENCE IS3B-RELATED"/>
    <property type="match status" value="1"/>
</dbReference>
<dbReference type="GO" id="GO:0015074">
    <property type="term" value="P:DNA integration"/>
    <property type="evidence" value="ECO:0007669"/>
    <property type="project" value="InterPro"/>
</dbReference>
<dbReference type="InterPro" id="IPR001584">
    <property type="entry name" value="Integrase_cat-core"/>
</dbReference>
<evidence type="ECO:0000259" key="2">
    <source>
        <dbReference type="PROSITE" id="PS50994"/>
    </source>
</evidence>
<dbReference type="OrthoDB" id="1676087at2"/>
<comment type="caution">
    <text evidence="3">The sequence shown here is derived from an EMBL/GenBank/DDBJ whole genome shotgun (WGS) entry which is preliminary data.</text>
</comment>
<dbReference type="AlphaFoldDB" id="A0A087AX01"/>
<keyword evidence="4" id="KW-1185">Reference proteome</keyword>
<organism evidence="3 4">
    <name type="scientific">Bifidobacterium cuniculi</name>
    <dbReference type="NCBI Taxonomy" id="1688"/>
    <lineage>
        <taxon>Bacteria</taxon>
        <taxon>Bacillati</taxon>
        <taxon>Actinomycetota</taxon>
        <taxon>Actinomycetes</taxon>
        <taxon>Bifidobacteriales</taxon>
        <taxon>Bifidobacteriaceae</taxon>
        <taxon>Bifidobacterium</taxon>
    </lineage>
</organism>
<dbReference type="PANTHER" id="PTHR46889:SF4">
    <property type="entry name" value="TRANSPOSASE INSO FOR INSERTION SEQUENCE ELEMENT IS911B-RELATED"/>
    <property type="match status" value="1"/>
</dbReference>
<dbReference type="Pfam" id="PF00665">
    <property type="entry name" value="rve"/>
    <property type="match status" value="1"/>
</dbReference>
<dbReference type="InterPro" id="IPR036397">
    <property type="entry name" value="RNaseH_sf"/>
</dbReference>
<gene>
    <name evidence="3" type="ORF">BCUN_1269</name>
</gene>
<dbReference type="InterPro" id="IPR048020">
    <property type="entry name" value="Transpos_IS3"/>
</dbReference>
<dbReference type="SUPFAM" id="SSF53098">
    <property type="entry name" value="Ribonuclease H-like"/>
    <property type="match status" value="1"/>
</dbReference>
<feature type="domain" description="Integrase catalytic" evidence="2">
    <location>
        <begin position="126"/>
        <end position="232"/>
    </location>
</feature>
<dbReference type="Pfam" id="PF13276">
    <property type="entry name" value="HTH_21"/>
    <property type="match status" value="1"/>
</dbReference>
<protein>
    <submittedName>
        <fullName evidence="3">Integrase core domain protein</fullName>
    </submittedName>
</protein>
<dbReference type="RefSeq" id="WP_051920845.1">
    <property type="nucleotide sequence ID" value="NZ_JGYV01000008.1"/>
</dbReference>
<dbReference type="Proteomes" id="UP000029067">
    <property type="component" value="Unassembled WGS sequence"/>
</dbReference>
<dbReference type="GO" id="GO:0003676">
    <property type="term" value="F:nucleic acid binding"/>
    <property type="evidence" value="ECO:0007669"/>
    <property type="project" value="InterPro"/>
</dbReference>
<feature type="non-terminal residue" evidence="3">
    <location>
        <position position="232"/>
    </location>
</feature>
<dbReference type="EMBL" id="JGYV01000008">
    <property type="protein sequence ID" value="KFI63301.1"/>
    <property type="molecule type" value="Genomic_DNA"/>
</dbReference>
<proteinExistence type="predicted"/>
<evidence type="ECO:0000313" key="3">
    <source>
        <dbReference type="EMBL" id="KFI63301.1"/>
    </source>
</evidence>
<evidence type="ECO:0000313" key="4">
    <source>
        <dbReference type="Proteomes" id="UP000029067"/>
    </source>
</evidence>
<reference evidence="3 4" key="1">
    <citation type="submission" date="2014-03" db="EMBL/GenBank/DDBJ databases">
        <title>Genomics of Bifidobacteria.</title>
        <authorList>
            <person name="Ventura M."/>
            <person name="Milani C."/>
            <person name="Lugli G.A."/>
        </authorList>
    </citation>
    <scope>NUCLEOTIDE SEQUENCE [LARGE SCALE GENOMIC DNA]</scope>
    <source>
        <strain evidence="3 4">LMG 10738</strain>
    </source>
</reference>
<sequence length="232" mass="25889">MSNRDKVAVCEALSGRFPLGLLLECLSLSRSSRHYVLTHEAHVSRPDLHGQVREIFHGPGPNGCGHRQVWMQLRERGERVTRKTVLKIMGVLGLRCTIRRARHGRYDSYRGDLGGVCPDLVRRDFHAAAPFVKLGTDVTEFKQPWGKAYLAPVVDWCTKRIVAYSISRHPDWAQQADLLAGLADALPAGAVPLLHSDQGWQYQQPAWARACARMGIVRSMSRKGNCLDNAAT</sequence>
<evidence type="ECO:0000256" key="1">
    <source>
        <dbReference type="ARBA" id="ARBA00002286"/>
    </source>
</evidence>
<dbReference type="InterPro" id="IPR012337">
    <property type="entry name" value="RNaseH-like_sf"/>
</dbReference>
<accession>A0A087AX01</accession>